<evidence type="ECO:0000256" key="11">
    <source>
        <dbReference type="SAM" id="Phobius"/>
    </source>
</evidence>
<dbReference type="InterPro" id="IPR017452">
    <property type="entry name" value="GPCR_Rhodpsn_7TM"/>
</dbReference>
<evidence type="ECO:0000256" key="4">
    <source>
        <dbReference type="ARBA" id="ARBA00022692"/>
    </source>
</evidence>
<keyword evidence="10" id="KW-0807">Transducer</keyword>
<reference evidence="13" key="2">
    <citation type="submission" date="2025-08" db="UniProtKB">
        <authorList>
            <consortium name="Ensembl"/>
        </authorList>
    </citation>
    <scope>IDENTIFICATION</scope>
</reference>
<evidence type="ECO:0000256" key="9">
    <source>
        <dbReference type="ARBA" id="ARBA00023170"/>
    </source>
</evidence>
<dbReference type="SUPFAM" id="SSF81321">
    <property type="entry name" value="Family A G protein-coupled receptor-like"/>
    <property type="match status" value="1"/>
</dbReference>
<keyword evidence="4 11" id="KW-0812">Transmembrane</keyword>
<keyword evidence="8 11" id="KW-0472">Membrane</keyword>
<feature type="domain" description="G-protein coupled receptors family 1 profile" evidence="12">
    <location>
        <begin position="42"/>
        <end position="270"/>
    </location>
</feature>
<dbReference type="InterPro" id="IPR050516">
    <property type="entry name" value="Olfactory_GPCR"/>
</dbReference>
<proteinExistence type="predicted"/>
<dbReference type="Pfam" id="PF13853">
    <property type="entry name" value="7tm_4"/>
    <property type="match status" value="1"/>
</dbReference>
<evidence type="ECO:0000256" key="6">
    <source>
        <dbReference type="ARBA" id="ARBA00022989"/>
    </source>
</evidence>
<evidence type="ECO:0000256" key="1">
    <source>
        <dbReference type="ARBA" id="ARBA00003929"/>
    </source>
</evidence>
<keyword evidence="5" id="KW-0552">Olfaction</keyword>
<dbReference type="InterPro" id="IPR000725">
    <property type="entry name" value="Olfact_rcpt"/>
</dbReference>
<feature type="transmembrane region" description="Helical" evidence="11">
    <location>
        <begin position="24"/>
        <end position="48"/>
    </location>
</feature>
<dbReference type="Gene3D" id="1.20.1070.10">
    <property type="entry name" value="Rhodopsin 7-helix transmembrane proteins"/>
    <property type="match status" value="1"/>
</dbReference>
<dbReference type="PANTHER" id="PTHR26452">
    <property type="entry name" value="OLFACTORY RECEPTOR"/>
    <property type="match status" value="1"/>
</dbReference>
<keyword evidence="5" id="KW-0716">Sensory transduction</keyword>
<sequence length="341" mass="37468">GDTLSNQTLVTEFPLQGFSEVPQLQVLVFVLFLGRCTTALCGNSLIVVAITFSSRLHTPMYFFLVSLRVLDIICAGAVVPKLLEILVAEKRSISYRGCVAQTCFPSWSVAGEVLLFTAVAYDRRAATCQPLLYSSMMGPRVCAALAGAVWGISTLRAGVNACPTLRPNFCGPNVMDHFFCEIPPLLLLSCSSTYVNDIMAIMADIFFVRTAEGKQRAFSTCSSHLIVVTLYYCTITYTYLSPGSSYSPGMGKVMAVLYSTASPTLNPLIYSLKNKDIKAALKKVLILWSKTCKLALSKVCVICCSLTADPWEMYPTCYKYPLSMRPFIMKIFLCEFSIASQ</sequence>
<evidence type="ECO:0000256" key="8">
    <source>
        <dbReference type="ARBA" id="ARBA00023136"/>
    </source>
</evidence>
<evidence type="ECO:0000256" key="5">
    <source>
        <dbReference type="ARBA" id="ARBA00022725"/>
    </source>
</evidence>
<dbReference type="Ensembl" id="ENSAMET00000038649.1">
    <property type="protein sequence ID" value="ENSAMEP00000029061.1"/>
    <property type="gene ID" value="ENSAMEG00000024279.1"/>
</dbReference>
<name>A0A7N5JVR3_AILME</name>
<keyword evidence="3" id="KW-1003">Cell membrane</keyword>
<dbReference type="InParanoid" id="A0A7N5JVR3"/>
<dbReference type="InterPro" id="IPR000276">
    <property type="entry name" value="GPCR_Rhodpsn"/>
</dbReference>
<evidence type="ECO:0000256" key="2">
    <source>
        <dbReference type="ARBA" id="ARBA00004651"/>
    </source>
</evidence>
<evidence type="ECO:0000259" key="12">
    <source>
        <dbReference type="PROSITE" id="PS50262"/>
    </source>
</evidence>
<organism evidence="13 14">
    <name type="scientific">Ailuropoda melanoleuca</name>
    <name type="common">Giant panda</name>
    <dbReference type="NCBI Taxonomy" id="9646"/>
    <lineage>
        <taxon>Eukaryota</taxon>
        <taxon>Metazoa</taxon>
        <taxon>Chordata</taxon>
        <taxon>Craniata</taxon>
        <taxon>Vertebrata</taxon>
        <taxon>Euteleostomi</taxon>
        <taxon>Mammalia</taxon>
        <taxon>Eutheria</taxon>
        <taxon>Laurasiatheria</taxon>
        <taxon>Carnivora</taxon>
        <taxon>Caniformia</taxon>
        <taxon>Ursidae</taxon>
        <taxon>Ailuropoda</taxon>
    </lineage>
</organism>
<evidence type="ECO:0000256" key="10">
    <source>
        <dbReference type="ARBA" id="ARBA00023224"/>
    </source>
</evidence>
<keyword evidence="9" id="KW-0675">Receptor</keyword>
<comment type="function">
    <text evidence="1">Putative odorant or sperm cell receptor.</text>
</comment>
<feature type="transmembrane region" description="Helical" evidence="11">
    <location>
        <begin position="60"/>
        <end position="79"/>
    </location>
</feature>
<keyword evidence="14" id="KW-1185">Reference proteome</keyword>
<accession>A0A7N5JVR3</accession>
<dbReference type="Proteomes" id="UP000008912">
    <property type="component" value="Unassembled WGS sequence"/>
</dbReference>
<keyword evidence="6 11" id="KW-1133">Transmembrane helix</keyword>
<reference evidence="13 14" key="1">
    <citation type="journal article" date="2010" name="Nature">
        <title>The sequence and de novo assembly of the giant panda genome.</title>
        <authorList>
            <person name="Li R."/>
            <person name="Fan W."/>
            <person name="Tian G."/>
            <person name="Zhu H."/>
            <person name="He L."/>
            <person name="Cai J."/>
            <person name="Huang Q."/>
            <person name="Cai Q."/>
            <person name="Li B."/>
            <person name="Bai Y."/>
            <person name="Zhang Z."/>
            <person name="Zhang Y."/>
            <person name="Wang W."/>
            <person name="Li J."/>
            <person name="Wei F."/>
            <person name="Li H."/>
            <person name="Jian M."/>
            <person name="Li J."/>
            <person name="Zhang Z."/>
            <person name="Nielsen R."/>
            <person name="Li D."/>
            <person name="Gu W."/>
            <person name="Yang Z."/>
            <person name="Xuan Z."/>
            <person name="Ryder O.A."/>
            <person name="Leung F.C."/>
            <person name="Zhou Y."/>
            <person name="Cao J."/>
            <person name="Sun X."/>
            <person name="Fu Y."/>
            <person name="Fang X."/>
            <person name="Guo X."/>
            <person name="Wang B."/>
            <person name="Hou R."/>
            <person name="Shen F."/>
            <person name="Mu B."/>
            <person name="Ni P."/>
            <person name="Lin R."/>
            <person name="Qian W."/>
            <person name="Wang G."/>
            <person name="Yu C."/>
            <person name="Nie W."/>
            <person name="Wang J."/>
            <person name="Wu Z."/>
            <person name="Liang H."/>
            <person name="Min J."/>
            <person name="Wu Q."/>
            <person name="Cheng S."/>
            <person name="Ruan J."/>
            <person name="Wang M."/>
            <person name="Shi Z."/>
            <person name="Wen M."/>
            <person name="Liu B."/>
            <person name="Ren X."/>
            <person name="Zheng H."/>
            <person name="Dong D."/>
            <person name="Cook K."/>
            <person name="Shan G."/>
            <person name="Zhang H."/>
            <person name="Kosiol C."/>
            <person name="Xie X."/>
            <person name="Lu Z."/>
            <person name="Zheng H."/>
            <person name="Li Y."/>
            <person name="Steiner C.C."/>
            <person name="Lam T.T."/>
            <person name="Lin S."/>
            <person name="Zhang Q."/>
            <person name="Li G."/>
            <person name="Tian J."/>
            <person name="Gong T."/>
            <person name="Liu H."/>
            <person name="Zhang D."/>
            <person name="Fang L."/>
            <person name="Ye C."/>
            <person name="Zhang J."/>
            <person name="Hu W."/>
            <person name="Xu A."/>
            <person name="Ren Y."/>
            <person name="Zhang G."/>
            <person name="Bruford M.W."/>
            <person name="Li Q."/>
            <person name="Ma L."/>
            <person name="Guo Y."/>
            <person name="An N."/>
            <person name="Hu Y."/>
            <person name="Zheng Y."/>
            <person name="Shi Y."/>
            <person name="Li Z."/>
            <person name="Liu Q."/>
            <person name="Chen Y."/>
            <person name="Zhao J."/>
            <person name="Qu N."/>
            <person name="Zhao S."/>
            <person name="Tian F."/>
            <person name="Wang X."/>
            <person name="Wang H."/>
            <person name="Xu L."/>
            <person name="Liu X."/>
            <person name="Vinar T."/>
            <person name="Wang Y."/>
            <person name="Lam T.W."/>
            <person name="Yiu S.M."/>
            <person name="Liu S."/>
            <person name="Zhang H."/>
            <person name="Li D."/>
            <person name="Huang Y."/>
            <person name="Wang X."/>
            <person name="Yang G."/>
            <person name="Jiang Z."/>
            <person name="Wang J."/>
            <person name="Qin N."/>
            <person name="Li L."/>
            <person name="Li J."/>
            <person name="Bolund L."/>
            <person name="Kristiansen K."/>
            <person name="Wong G.K."/>
            <person name="Olson M."/>
            <person name="Zhang X."/>
            <person name="Li S."/>
            <person name="Yang H."/>
            <person name="Wang J."/>
            <person name="Wang J."/>
        </authorList>
    </citation>
    <scope>NUCLEOTIDE SEQUENCE [LARGE SCALE GENOMIC DNA]</scope>
</reference>
<dbReference type="GeneTree" id="ENSGT01140000282524"/>
<dbReference type="AlphaFoldDB" id="A0A7N5JVR3"/>
<keyword evidence="7" id="KW-0297">G-protein coupled receptor</keyword>
<dbReference type="GO" id="GO:0005886">
    <property type="term" value="C:plasma membrane"/>
    <property type="evidence" value="ECO:0007669"/>
    <property type="project" value="UniProtKB-SubCell"/>
</dbReference>
<dbReference type="GO" id="GO:0004930">
    <property type="term" value="F:G protein-coupled receptor activity"/>
    <property type="evidence" value="ECO:0007669"/>
    <property type="project" value="UniProtKB-KW"/>
</dbReference>
<dbReference type="GO" id="GO:0004984">
    <property type="term" value="F:olfactory receptor activity"/>
    <property type="evidence" value="ECO:0007669"/>
    <property type="project" value="InterPro"/>
</dbReference>
<evidence type="ECO:0000256" key="3">
    <source>
        <dbReference type="ARBA" id="ARBA00022475"/>
    </source>
</evidence>
<evidence type="ECO:0000313" key="13">
    <source>
        <dbReference type="Ensembl" id="ENSAMEP00000029061.1"/>
    </source>
</evidence>
<evidence type="ECO:0000313" key="14">
    <source>
        <dbReference type="Proteomes" id="UP000008912"/>
    </source>
</evidence>
<dbReference type="PRINTS" id="PR00237">
    <property type="entry name" value="GPCRRHODOPSN"/>
</dbReference>
<reference evidence="13" key="3">
    <citation type="submission" date="2025-09" db="UniProtKB">
        <authorList>
            <consortium name="Ensembl"/>
        </authorList>
    </citation>
    <scope>IDENTIFICATION</scope>
</reference>
<evidence type="ECO:0000256" key="7">
    <source>
        <dbReference type="ARBA" id="ARBA00023040"/>
    </source>
</evidence>
<comment type="subcellular location">
    <subcellularLocation>
        <location evidence="2">Cell membrane</location>
        <topology evidence="2">Multi-pass membrane protein</topology>
    </subcellularLocation>
</comment>
<protein>
    <recommendedName>
        <fullName evidence="12">G-protein coupled receptors family 1 profile domain-containing protein</fullName>
    </recommendedName>
</protein>
<dbReference type="PROSITE" id="PS50262">
    <property type="entry name" value="G_PROTEIN_RECEP_F1_2"/>
    <property type="match status" value="1"/>
</dbReference>
<dbReference type="PRINTS" id="PR00245">
    <property type="entry name" value="OLFACTORYR"/>
</dbReference>